<gene>
    <name evidence="2" type="ORF">HYN48_11365</name>
</gene>
<evidence type="ECO:0000313" key="2">
    <source>
        <dbReference type="EMBL" id="AWA30638.1"/>
    </source>
</evidence>
<proteinExistence type="predicted"/>
<dbReference type="EMBL" id="CP028811">
    <property type="protein sequence ID" value="AWA30638.1"/>
    <property type="molecule type" value="Genomic_DNA"/>
</dbReference>
<accession>A0A2S0RHD4</accession>
<evidence type="ECO:0008006" key="4">
    <source>
        <dbReference type="Google" id="ProtNLM"/>
    </source>
</evidence>
<keyword evidence="3" id="KW-1185">Reference proteome</keyword>
<name>A0A2S0RHD4_9FLAO</name>
<dbReference type="OrthoDB" id="9826043at2"/>
<dbReference type="KEGG" id="fmg:HYN48_11365"/>
<evidence type="ECO:0000313" key="3">
    <source>
        <dbReference type="Proteomes" id="UP000244193"/>
    </source>
</evidence>
<sequence length="154" mass="17961">MKKIALVLLLIFPLLSKAQNPNDIVDRITMIQFIVDNPNGQLVYRQTKNWVTDFLNFNDTQAEIMDRLFNAQYIDIAVAYKAYAEDRSPVKLATLIDVTVKQEFYFRRLLTEKQLELYKARFVEAAQNPEDAKNKALLALFFSDEVLTQYSEKE</sequence>
<dbReference type="RefSeq" id="WP_108371804.1">
    <property type="nucleotide sequence ID" value="NZ_CP028811.1"/>
</dbReference>
<dbReference type="Proteomes" id="UP000244193">
    <property type="component" value="Chromosome"/>
</dbReference>
<dbReference type="AlphaFoldDB" id="A0A2S0RHD4"/>
<feature type="chain" id="PRO_5015626810" description="DUF4476 domain-containing protein" evidence="1">
    <location>
        <begin position="19"/>
        <end position="154"/>
    </location>
</feature>
<reference evidence="2 3" key="1">
    <citation type="submission" date="2018-04" db="EMBL/GenBank/DDBJ databases">
        <title>Genome sequencing of Flavobacterium sp. HYN0048.</title>
        <authorList>
            <person name="Yi H."/>
            <person name="Baek C."/>
        </authorList>
    </citation>
    <scope>NUCLEOTIDE SEQUENCE [LARGE SCALE GENOMIC DNA]</scope>
    <source>
        <strain evidence="2 3">HYN0048</strain>
    </source>
</reference>
<feature type="signal peptide" evidence="1">
    <location>
        <begin position="1"/>
        <end position="18"/>
    </location>
</feature>
<evidence type="ECO:0000256" key="1">
    <source>
        <dbReference type="SAM" id="SignalP"/>
    </source>
</evidence>
<protein>
    <recommendedName>
        <fullName evidence="4">DUF4476 domain-containing protein</fullName>
    </recommendedName>
</protein>
<organism evidence="2 3">
    <name type="scientific">Flavobacterium magnum</name>
    <dbReference type="NCBI Taxonomy" id="2162713"/>
    <lineage>
        <taxon>Bacteria</taxon>
        <taxon>Pseudomonadati</taxon>
        <taxon>Bacteroidota</taxon>
        <taxon>Flavobacteriia</taxon>
        <taxon>Flavobacteriales</taxon>
        <taxon>Flavobacteriaceae</taxon>
        <taxon>Flavobacterium</taxon>
    </lineage>
</organism>
<keyword evidence="1" id="KW-0732">Signal</keyword>